<dbReference type="EMBL" id="FOJX01000015">
    <property type="protein sequence ID" value="SFB13986.1"/>
    <property type="molecule type" value="Genomic_DNA"/>
</dbReference>
<evidence type="ECO:0000313" key="2">
    <source>
        <dbReference type="Proteomes" id="UP000183843"/>
    </source>
</evidence>
<dbReference type="Pfam" id="PF14305">
    <property type="entry name" value="ATPgrasp_TupA"/>
    <property type="match status" value="1"/>
</dbReference>
<dbReference type="AlphaFoldDB" id="A0A1I0YMG2"/>
<gene>
    <name evidence="1" type="ORF">SAMN05216587_11540</name>
</gene>
<name>A0A1I0YMG2_SELRU</name>
<proteinExistence type="predicted"/>
<accession>A0A1I0YMG2</accession>
<dbReference type="Proteomes" id="UP000183843">
    <property type="component" value="Unassembled WGS sequence"/>
</dbReference>
<reference evidence="1 2" key="1">
    <citation type="submission" date="2016-10" db="EMBL/GenBank/DDBJ databases">
        <authorList>
            <person name="de Groot N.N."/>
        </authorList>
    </citation>
    <scope>NUCLEOTIDE SEQUENCE [LARGE SCALE GENOMIC DNA]</scope>
    <source>
        <strain evidence="1 2">L14</strain>
    </source>
</reference>
<evidence type="ECO:0000313" key="1">
    <source>
        <dbReference type="EMBL" id="SFB13986.1"/>
    </source>
</evidence>
<organism evidence="1 2">
    <name type="scientific">Selenomonas ruminantium</name>
    <dbReference type="NCBI Taxonomy" id="971"/>
    <lineage>
        <taxon>Bacteria</taxon>
        <taxon>Bacillati</taxon>
        <taxon>Bacillota</taxon>
        <taxon>Negativicutes</taxon>
        <taxon>Selenomonadales</taxon>
        <taxon>Selenomonadaceae</taxon>
        <taxon>Selenomonas</taxon>
    </lineage>
</organism>
<sequence length="126" mass="14963">MIPAQESSLIVYKLFCFNGEPKVAQVIQDDKLDNESIDYFDMNWTLMDLKTDFPNSEFHIAKPTMWDEMKQLARKFSVGIPFIRVDFYEIQVKLYFSEFTFYSDAGYANFSPDKWDKVLGEWINLR</sequence>
<dbReference type="InterPro" id="IPR029465">
    <property type="entry name" value="ATPgrasp_TupA"/>
</dbReference>
<protein>
    <submittedName>
        <fullName evidence="1">TupA-like ATPgrasp</fullName>
    </submittedName>
</protein>